<feature type="region of interest" description="Disordered" evidence="1">
    <location>
        <begin position="34"/>
        <end position="90"/>
    </location>
</feature>
<proteinExistence type="predicted"/>
<accession>A0ABU3F3A0</accession>
<evidence type="ECO:0000313" key="2">
    <source>
        <dbReference type="EMBL" id="MDT2601597.1"/>
    </source>
</evidence>
<dbReference type="EMBL" id="JARPYI010000012">
    <property type="protein sequence ID" value="MDT2601597.1"/>
    <property type="molecule type" value="Genomic_DNA"/>
</dbReference>
<evidence type="ECO:0000256" key="1">
    <source>
        <dbReference type="SAM" id="MobiDB-lite"/>
    </source>
</evidence>
<name>A0ABU3F3A0_9ENTE</name>
<comment type="caution">
    <text evidence="2">The sequence shown here is derived from an EMBL/GenBank/DDBJ whole genome shotgun (WGS) entry which is preliminary data.</text>
</comment>
<gene>
    <name evidence="2" type="ORF">P7D85_17600</name>
</gene>
<dbReference type="Proteomes" id="UP001252875">
    <property type="component" value="Unassembled WGS sequence"/>
</dbReference>
<sequence>MENKKKIIVLGTLVLFSTALLLQEDVSFANDTIYSPVDPNQEVKPVAPSDVPEEKTTESSVPVVRTESSSKEQPKAKKQTPKKETEKKTMQRKKLYLDEAFFTNDFNHQAIALNGGSSGGGQGHSEAQLTETLKLLSGVAIYGRRK</sequence>
<reference evidence="2 3" key="1">
    <citation type="submission" date="2023-03" db="EMBL/GenBank/DDBJ databases">
        <authorList>
            <person name="Shen W."/>
            <person name="Cai J."/>
        </authorList>
    </citation>
    <scope>NUCLEOTIDE SEQUENCE [LARGE SCALE GENOMIC DNA]</scope>
    <source>
        <strain evidence="2 3">D6-4</strain>
    </source>
</reference>
<organism evidence="2 3">
    <name type="scientific">Enterococcus hulanensis</name>
    <dbReference type="NCBI Taxonomy" id="2559929"/>
    <lineage>
        <taxon>Bacteria</taxon>
        <taxon>Bacillati</taxon>
        <taxon>Bacillota</taxon>
        <taxon>Bacilli</taxon>
        <taxon>Lactobacillales</taxon>
        <taxon>Enterococcaceae</taxon>
        <taxon>Enterococcus</taxon>
    </lineage>
</organism>
<evidence type="ECO:0000313" key="3">
    <source>
        <dbReference type="Proteomes" id="UP001252875"/>
    </source>
</evidence>
<feature type="compositionally biased region" description="Basic and acidic residues" evidence="1">
    <location>
        <begin position="68"/>
        <end position="89"/>
    </location>
</feature>
<dbReference type="RefSeq" id="WP_206921338.1">
    <property type="nucleotide sequence ID" value="NZ_JAFLVV010000068.1"/>
</dbReference>
<keyword evidence="3" id="KW-1185">Reference proteome</keyword>
<protein>
    <submittedName>
        <fullName evidence="2">Uncharacterized protein</fullName>
    </submittedName>
</protein>